<feature type="domain" description="N-acetyltransferase" evidence="2">
    <location>
        <begin position="13"/>
        <end position="160"/>
    </location>
</feature>
<gene>
    <name evidence="3" type="ORF">DSM112329_01358</name>
</gene>
<name>A0AAU7ASA1_9ACTN</name>
<feature type="region of interest" description="Disordered" evidence="1">
    <location>
        <begin position="157"/>
        <end position="179"/>
    </location>
</feature>
<dbReference type="InterPro" id="IPR000182">
    <property type="entry name" value="GNAT_dom"/>
</dbReference>
<evidence type="ECO:0000259" key="2">
    <source>
        <dbReference type="PROSITE" id="PS51186"/>
    </source>
</evidence>
<dbReference type="KEGG" id="parq:DSM112329_01358"/>
<feature type="compositionally biased region" description="Pro residues" evidence="1">
    <location>
        <begin position="161"/>
        <end position="170"/>
    </location>
</feature>
<accession>A0AAU7ASA1</accession>
<proteinExistence type="predicted"/>
<organism evidence="3">
    <name type="scientific">Paraconexibacter sp. AEG42_29</name>
    <dbReference type="NCBI Taxonomy" id="2997339"/>
    <lineage>
        <taxon>Bacteria</taxon>
        <taxon>Bacillati</taxon>
        <taxon>Actinomycetota</taxon>
        <taxon>Thermoleophilia</taxon>
        <taxon>Solirubrobacterales</taxon>
        <taxon>Paraconexibacteraceae</taxon>
        <taxon>Paraconexibacter</taxon>
    </lineage>
</organism>
<dbReference type="SUPFAM" id="SSF55729">
    <property type="entry name" value="Acyl-CoA N-acyltransferases (Nat)"/>
    <property type="match status" value="1"/>
</dbReference>
<evidence type="ECO:0000256" key="1">
    <source>
        <dbReference type="SAM" id="MobiDB-lite"/>
    </source>
</evidence>
<sequence length="179" mass="19501">MLDLPVPAVRRFTVVRAERHPGRLDDYAALRLRAFVDEQHLFEADDHDGHDGAPLTRVLVALSETGHVIGGVRLHPVDVATGWWRGSRLVCSGAGGPARGLVGALLVREACAQALDAGAAHFDAHVQVRYRHFFERLGWDDVRAVQVARTEHRHMVWPIPTAGPPAPSSPTPGTEGRTP</sequence>
<reference evidence="3" key="1">
    <citation type="submission" date="2022-12" db="EMBL/GenBank/DDBJ databases">
        <title>Paraconexibacter alkalitolerans sp. nov. and Baekduia alba sp. nov., isolated from soil and emended description of the genera Paraconexibacter (Chun et al., 2020) and Baekduia (An et al., 2020).</title>
        <authorList>
            <person name="Vieira S."/>
            <person name="Huber K.J."/>
            <person name="Geppert A."/>
            <person name="Wolf J."/>
            <person name="Neumann-Schaal M."/>
            <person name="Muesken M."/>
            <person name="Overmann J."/>
        </authorList>
    </citation>
    <scope>NUCLEOTIDE SEQUENCE</scope>
    <source>
        <strain evidence="3">AEG42_29</strain>
    </source>
</reference>
<dbReference type="InterPro" id="IPR016181">
    <property type="entry name" value="Acyl_CoA_acyltransferase"/>
</dbReference>
<evidence type="ECO:0000313" key="3">
    <source>
        <dbReference type="EMBL" id="XAY04524.1"/>
    </source>
</evidence>
<dbReference type="GO" id="GO:0016747">
    <property type="term" value="F:acyltransferase activity, transferring groups other than amino-acyl groups"/>
    <property type="evidence" value="ECO:0007669"/>
    <property type="project" value="InterPro"/>
</dbReference>
<dbReference type="NCBIfam" id="TIGR04045">
    <property type="entry name" value="MSMEG_0567_GNAT"/>
    <property type="match status" value="1"/>
</dbReference>
<protein>
    <recommendedName>
        <fullName evidence="2">N-acetyltransferase domain-containing protein</fullName>
    </recommendedName>
</protein>
<dbReference type="AlphaFoldDB" id="A0AAU7ASA1"/>
<dbReference type="Gene3D" id="3.40.630.30">
    <property type="match status" value="1"/>
</dbReference>
<dbReference type="InterPro" id="IPR024035">
    <property type="entry name" value="MSMEG_0567_GNAT"/>
</dbReference>
<dbReference type="PROSITE" id="PS51186">
    <property type="entry name" value="GNAT"/>
    <property type="match status" value="1"/>
</dbReference>
<dbReference type="EMBL" id="CP114014">
    <property type="protein sequence ID" value="XAY04524.1"/>
    <property type="molecule type" value="Genomic_DNA"/>
</dbReference>